<sequence>MLAKNLHRVLLAAAVILTTAWAPSASAQTFNIGFCSSQPNDYSCKAACNATVVVGNKGAAANTKLPCLNFLIQRPITKICEDPGCVGKCADITAAPGQCVHFKYPLNHDIKCVFTAA</sequence>
<feature type="chain" id="PRO_5016251678" evidence="1">
    <location>
        <begin position="28"/>
        <end position="117"/>
    </location>
</feature>
<gene>
    <name evidence="2" type="ORF">BDZ90DRAFT_262160</name>
</gene>
<keyword evidence="3" id="KW-1185">Reference proteome</keyword>
<feature type="signal peptide" evidence="1">
    <location>
        <begin position="1"/>
        <end position="27"/>
    </location>
</feature>
<dbReference type="EMBL" id="KZ819675">
    <property type="protein sequence ID" value="PWN25512.1"/>
    <property type="molecule type" value="Genomic_DNA"/>
</dbReference>
<reference evidence="2 3" key="1">
    <citation type="journal article" date="2018" name="Mol. Biol. Evol.">
        <title>Broad Genomic Sampling Reveals a Smut Pathogenic Ancestry of the Fungal Clade Ustilaginomycotina.</title>
        <authorList>
            <person name="Kijpornyongpan T."/>
            <person name="Mondo S.J."/>
            <person name="Barry K."/>
            <person name="Sandor L."/>
            <person name="Lee J."/>
            <person name="Lipzen A."/>
            <person name="Pangilinan J."/>
            <person name="LaButti K."/>
            <person name="Hainaut M."/>
            <person name="Henrissat B."/>
            <person name="Grigoriev I.V."/>
            <person name="Spatafora J.W."/>
            <person name="Aime M.C."/>
        </authorList>
    </citation>
    <scope>NUCLEOTIDE SEQUENCE [LARGE SCALE GENOMIC DNA]</scope>
    <source>
        <strain evidence="2 3">MCA 5214</strain>
    </source>
</reference>
<protein>
    <submittedName>
        <fullName evidence="2">Uncharacterized protein</fullName>
    </submittedName>
</protein>
<organism evidence="2 3">
    <name type="scientific">Jaminaea rosea</name>
    <dbReference type="NCBI Taxonomy" id="1569628"/>
    <lineage>
        <taxon>Eukaryota</taxon>
        <taxon>Fungi</taxon>
        <taxon>Dikarya</taxon>
        <taxon>Basidiomycota</taxon>
        <taxon>Ustilaginomycotina</taxon>
        <taxon>Exobasidiomycetes</taxon>
        <taxon>Microstromatales</taxon>
        <taxon>Microstromatales incertae sedis</taxon>
        <taxon>Jaminaea</taxon>
    </lineage>
</organism>
<dbReference type="RefSeq" id="XP_025360124.1">
    <property type="nucleotide sequence ID" value="XM_025508453.1"/>
</dbReference>
<evidence type="ECO:0000256" key="1">
    <source>
        <dbReference type="SAM" id="SignalP"/>
    </source>
</evidence>
<accession>A0A316UJP9</accession>
<proteinExistence type="predicted"/>
<dbReference type="GeneID" id="37030276"/>
<dbReference type="Proteomes" id="UP000245884">
    <property type="component" value="Unassembled WGS sequence"/>
</dbReference>
<name>A0A316UJP9_9BASI</name>
<keyword evidence="1" id="KW-0732">Signal</keyword>
<evidence type="ECO:0000313" key="2">
    <source>
        <dbReference type="EMBL" id="PWN25512.1"/>
    </source>
</evidence>
<evidence type="ECO:0000313" key="3">
    <source>
        <dbReference type="Proteomes" id="UP000245884"/>
    </source>
</evidence>
<dbReference type="AlphaFoldDB" id="A0A316UJP9"/>